<keyword evidence="3" id="KW-0413">Isomerase</keyword>
<comment type="caution">
    <text evidence="3">The sequence shown here is derived from an EMBL/GenBank/DDBJ whole genome shotgun (WGS) entry which is preliminary data.</text>
</comment>
<feature type="domain" description="Muconolactone isomerase" evidence="2">
    <location>
        <begin position="1"/>
        <end position="93"/>
    </location>
</feature>
<dbReference type="InterPro" id="IPR011008">
    <property type="entry name" value="Dimeric_a/b-barrel"/>
</dbReference>
<dbReference type="EMBL" id="SLWR01000014">
    <property type="protein sequence ID" value="TCO42343.1"/>
    <property type="molecule type" value="Genomic_DNA"/>
</dbReference>
<protein>
    <submittedName>
        <fullName evidence="3">Muconolactone delta-isomerase</fullName>
    </submittedName>
</protein>
<dbReference type="Pfam" id="PF02426">
    <property type="entry name" value="MIase"/>
    <property type="match status" value="2"/>
</dbReference>
<reference evidence="3 4" key="1">
    <citation type="journal article" date="2015" name="Stand. Genomic Sci.">
        <title>Genomic Encyclopedia of Bacterial and Archaeal Type Strains, Phase III: the genomes of soil and plant-associated and newly described type strains.</title>
        <authorList>
            <person name="Whitman W.B."/>
            <person name="Woyke T."/>
            <person name="Klenk H.P."/>
            <person name="Zhou Y."/>
            <person name="Lilburn T.G."/>
            <person name="Beck B.J."/>
            <person name="De Vos P."/>
            <person name="Vandamme P."/>
            <person name="Eisen J.A."/>
            <person name="Garrity G."/>
            <person name="Hugenholtz P."/>
            <person name="Kyrpides N.C."/>
        </authorList>
    </citation>
    <scope>NUCLEOTIDE SEQUENCE [LARGE SCALE GENOMIC DNA]</scope>
    <source>
        <strain evidence="3 4">VKM Ac-2541</strain>
    </source>
</reference>
<dbReference type="OrthoDB" id="4426588at2"/>
<sequence length="213" mass="23492">MEYLVTMTTRVPDGVSEADVTDVRAREAAHTAELAGRGRVLRLWRPPLLPGEWRTLGLFVADGAADLEDVLASMPLRIWRTDEVTALASHPNDPGRDRVALTPGGTEFFTTFAVTVPPETSEAALEEVTALEARRVRELSAQGHLMRLWRLPGDGKNLGHWQVHDAEQLQELLASLPMADWLSVETWPLTAHPNDPLATGTGADHRLRGRSRT</sequence>
<feature type="domain" description="Muconolactone isomerase" evidence="2">
    <location>
        <begin position="107"/>
        <end position="195"/>
    </location>
</feature>
<dbReference type="GO" id="GO:0016853">
    <property type="term" value="F:isomerase activity"/>
    <property type="evidence" value="ECO:0007669"/>
    <property type="project" value="UniProtKB-KW"/>
</dbReference>
<evidence type="ECO:0000256" key="1">
    <source>
        <dbReference type="SAM" id="MobiDB-lite"/>
    </source>
</evidence>
<dbReference type="AlphaFoldDB" id="A0A4R2ICP4"/>
<keyword evidence="4" id="KW-1185">Reference proteome</keyword>
<name>A0A4R2ICP4_9ACTN</name>
<dbReference type="Proteomes" id="UP000295573">
    <property type="component" value="Unassembled WGS sequence"/>
</dbReference>
<dbReference type="InterPro" id="IPR026029">
    <property type="entry name" value="MLI_dom"/>
</dbReference>
<accession>A0A4R2ICP4</accession>
<gene>
    <name evidence="3" type="ORF">EV646_114167</name>
</gene>
<dbReference type="RefSeq" id="WP_132155850.1">
    <property type="nucleotide sequence ID" value="NZ_SLWR01000014.1"/>
</dbReference>
<evidence type="ECO:0000313" key="4">
    <source>
        <dbReference type="Proteomes" id="UP000295573"/>
    </source>
</evidence>
<evidence type="ECO:0000313" key="3">
    <source>
        <dbReference type="EMBL" id="TCO42343.1"/>
    </source>
</evidence>
<dbReference type="SUPFAM" id="SSF54909">
    <property type="entry name" value="Dimeric alpha+beta barrel"/>
    <property type="match status" value="2"/>
</dbReference>
<proteinExistence type="predicted"/>
<evidence type="ECO:0000259" key="2">
    <source>
        <dbReference type="Pfam" id="PF02426"/>
    </source>
</evidence>
<organism evidence="3 4">
    <name type="scientific">Kribbella antiqua</name>
    <dbReference type="NCBI Taxonomy" id="2512217"/>
    <lineage>
        <taxon>Bacteria</taxon>
        <taxon>Bacillati</taxon>
        <taxon>Actinomycetota</taxon>
        <taxon>Actinomycetes</taxon>
        <taxon>Propionibacteriales</taxon>
        <taxon>Kribbellaceae</taxon>
        <taxon>Kribbella</taxon>
    </lineage>
</organism>
<dbReference type="Gene3D" id="3.30.70.1060">
    <property type="entry name" value="Dimeric alpha+beta barrel"/>
    <property type="match status" value="2"/>
</dbReference>
<feature type="region of interest" description="Disordered" evidence="1">
    <location>
        <begin position="192"/>
        <end position="213"/>
    </location>
</feature>